<dbReference type="RefSeq" id="WP_013943392.1">
    <property type="nucleotide sequence ID" value="NC_015713.1"/>
</dbReference>
<dbReference type="PANTHER" id="PTHR30290:SF79">
    <property type="entry name" value="DIPEPTIDE-BINDING PROTEIN DPPE"/>
    <property type="match status" value="1"/>
</dbReference>
<dbReference type="InterPro" id="IPR039424">
    <property type="entry name" value="SBP_5"/>
</dbReference>
<dbReference type="OrthoDB" id="17118at2"/>
<dbReference type="KEGG" id="sng:SNE_A10480"/>
<dbReference type="Proteomes" id="UP000000496">
    <property type="component" value="Chromosome gsn.131"/>
</dbReference>
<protein>
    <submittedName>
        <fullName evidence="6">Oligopeptide-binding protein oppA</fullName>
    </submittedName>
</protein>
<evidence type="ECO:0000256" key="4">
    <source>
        <dbReference type="ARBA" id="ARBA00022729"/>
    </source>
</evidence>
<keyword evidence="7" id="KW-1185">Reference proteome</keyword>
<dbReference type="InterPro" id="IPR000914">
    <property type="entry name" value="SBP_5_dom"/>
</dbReference>
<evidence type="ECO:0000259" key="5">
    <source>
        <dbReference type="Pfam" id="PF00496"/>
    </source>
</evidence>
<dbReference type="GO" id="GO:0030288">
    <property type="term" value="C:outer membrane-bounded periplasmic space"/>
    <property type="evidence" value="ECO:0007669"/>
    <property type="project" value="UniProtKB-ARBA"/>
</dbReference>
<dbReference type="AlphaFoldDB" id="F8L823"/>
<evidence type="ECO:0000256" key="2">
    <source>
        <dbReference type="ARBA" id="ARBA00005695"/>
    </source>
</evidence>
<dbReference type="PANTHER" id="PTHR30290">
    <property type="entry name" value="PERIPLASMIC BINDING COMPONENT OF ABC TRANSPORTER"/>
    <property type="match status" value="1"/>
</dbReference>
<dbReference type="InterPro" id="IPR030678">
    <property type="entry name" value="Peptide/Ni-bd"/>
</dbReference>
<dbReference type="SUPFAM" id="SSF53850">
    <property type="entry name" value="Periplasmic binding protein-like II"/>
    <property type="match status" value="1"/>
</dbReference>
<accession>F8L823</accession>
<dbReference type="HOGENOM" id="CLU_017028_0_3_0"/>
<dbReference type="Gene3D" id="3.10.105.10">
    <property type="entry name" value="Dipeptide-binding Protein, Domain 3"/>
    <property type="match status" value="1"/>
</dbReference>
<dbReference type="GO" id="GO:0015833">
    <property type="term" value="P:peptide transport"/>
    <property type="evidence" value="ECO:0007669"/>
    <property type="project" value="TreeGrafter"/>
</dbReference>
<proteinExistence type="inferred from homology"/>
<evidence type="ECO:0000313" key="6">
    <source>
        <dbReference type="EMBL" id="CCB88925.1"/>
    </source>
</evidence>
<gene>
    <name evidence="6" type="primary">oppA-C</name>
    <name evidence="6" type="ordered locus">SNE_A10480</name>
</gene>
<comment type="similarity">
    <text evidence="2">Belongs to the bacterial solute-binding protein 5 family.</text>
</comment>
<dbReference type="Gene3D" id="3.90.76.10">
    <property type="entry name" value="Dipeptide-binding Protein, Domain 1"/>
    <property type="match status" value="1"/>
</dbReference>
<comment type="subcellular location">
    <subcellularLocation>
        <location evidence="1">Cell envelope</location>
    </subcellularLocation>
</comment>
<dbReference type="STRING" id="331113.SNE_A10480"/>
<keyword evidence="4" id="KW-0732">Signal</keyword>
<dbReference type="PROSITE" id="PS51257">
    <property type="entry name" value="PROKAR_LIPOPROTEIN"/>
    <property type="match status" value="1"/>
</dbReference>
<evidence type="ECO:0000313" key="7">
    <source>
        <dbReference type="Proteomes" id="UP000000496"/>
    </source>
</evidence>
<dbReference type="PIRSF" id="PIRSF002741">
    <property type="entry name" value="MppA"/>
    <property type="match status" value="1"/>
</dbReference>
<keyword evidence="3" id="KW-0813">Transport</keyword>
<organism evidence="6 7">
    <name type="scientific">Simkania negevensis (strain ATCC VR-1471 / DSM 27360 / Z)</name>
    <dbReference type="NCBI Taxonomy" id="331113"/>
    <lineage>
        <taxon>Bacteria</taxon>
        <taxon>Pseudomonadati</taxon>
        <taxon>Chlamydiota</taxon>
        <taxon>Chlamydiia</taxon>
        <taxon>Parachlamydiales</taxon>
        <taxon>Simkaniaceae</taxon>
        <taxon>Simkania</taxon>
    </lineage>
</organism>
<reference key="1">
    <citation type="journal article" date="2011" name="Mol. Biol. Evol.">
        <title>Unity in variety -- the pan-genome of the Chlamydiae.</title>
        <authorList>
            <person name="Collingro A."/>
            <person name="Tischler P."/>
            <person name="Weinmaier T."/>
            <person name="Penz T."/>
            <person name="Heinz E."/>
            <person name="Brunham R.C."/>
            <person name="Read T.D."/>
            <person name="Bavoil P.M."/>
            <person name="Sachse K."/>
            <person name="Kahane S."/>
            <person name="Friedman M.G."/>
            <person name="Rattei T."/>
            <person name="Myers G.S.A."/>
            <person name="Horn M."/>
        </authorList>
    </citation>
    <scope>NUCLEOTIDE SEQUENCE</scope>
    <source>
        <strain>Z</strain>
    </source>
</reference>
<sequence>MKRILPLLLIIACLGIIGCGRKKEPLLEASRGLEIGFKENVTSLDPRLGLTRPSNIVIRMLFEGLMRMNEQGQLVPGLAERYEVSEDRLTYTFYIRSCHWSNGDPVTAHDFEFAWKRSIEPSSAQSGCSVFYPIKNVSRCVEGKAKIEEVGIKALTDRILVVELEHPAPYFLELTTTTFFSPVPRRVVQENKDWANGIDGNFVSSGPFRLRSWKRGSQMKLDRNPFYWNTDNVHISDISIKILPYEYDYLQLYEQHKLDWVGQPLTTISSEVIEKLQHVEHQTSVGLLAYFCNVDSYPLNNKHLRKALAYGINRKTIADYIFYAGGTPAQSLLNPLLREGDKEVYFQDNDAAKAALYLRIALNELGMDLGDLPEIVLSYPNTQLQSRVAHEIQKQWKQNLGIVVKLDPMDKPRFFDMVLKGEHQIASTMWKGILLNPIHLLETMGSTLGTNVLTYWEDPEFAKLIEQIRCETNPQKAQKLIGTAEAYLIEEMPIIPICFGSVCFSKNEHLKNVYVSPLFNVDFSQAYFLEEEQMRRVR</sequence>
<dbReference type="EMBL" id="FR872582">
    <property type="protein sequence ID" value="CCB88925.1"/>
    <property type="molecule type" value="Genomic_DNA"/>
</dbReference>
<evidence type="ECO:0000256" key="1">
    <source>
        <dbReference type="ARBA" id="ARBA00004196"/>
    </source>
</evidence>
<dbReference type="GO" id="GO:0043190">
    <property type="term" value="C:ATP-binding cassette (ABC) transporter complex"/>
    <property type="evidence" value="ECO:0007669"/>
    <property type="project" value="InterPro"/>
</dbReference>
<dbReference type="eggNOG" id="COG4166">
    <property type="taxonomic scope" value="Bacteria"/>
</dbReference>
<name>F8L823_SIMNZ</name>
<dbReference type="Gene3D" id="3.40.190.10">
    <property type="entry name" value="Periplasmic binding protein-like II"/>
    <property type="match status" value="1"/>
</dbReference>
<evidence type="ECO:0000256" key="3">
    <source>
        <dbReference type="ARBA" id="ARBA00022448"/>
    </source>
</evidence>
<feature type="domain" description="Solute-binding protein family 5" evidence="5">
    <location>
        <begin position="73"/>
        <end position="447"/>
    </location>
</feature>
<dbReference type="GO" id="GO:1904680">
    <property type="term" value="F:peptide transmembrane transporter activity"/>
    <property type="evidence" value="ECO:0007669"/>
    <property type="project" value="TreeGrafter"/>
</dbReference>
<dbReference type="Pfam" id="PF00496">
    <property type="entry name" value="SBP_bac_5"/>
    <property type="match status" value="1"/>
</dbReference>
<reference evidence="6 7" key="2">
    <citation type="journal article" date="2011" name="Mol. Biol. Evol.">
        <title>Unity in variety--the pan-genome of the Chlamydiae.</title>
        <authorList>
            <person name="Collingro A."/>
            <person name="Tischler P."/>
            <person name="Weinmaier T."/>
            <person name="Penz T."/>
            <person name="Heinz E."/>
            <person name="Brunham R.C."/>
            <person name="Read T.D."/>
            <person name="Bavoil P.M."/>
            <person name="Sachse K."/>
            <person name="Kahane S."/>
            <person name="Friedman M.G."/>
            <person name="Rattei T."/>
            <person name="Myers G.S."/>
            <person name="Horn M."/>
        </authorList>
    </citation>
    <scope>NUCLEOTIDE SEQUENCE [LARGE SCALE GENOMIC DNA]</scope>
    <source>
        <strain evidence="7">ATCC VR-1471 / Z</strain>
    </source>
</reference>
<dbReference type="CDD" id="cd08504">
    <property type="entry name" value="PBP2_OppA"/>
    <property type="match status" value="1"/>
</dbReference>
<dbReference type="FunFam" id="3.90.76.10:FF:000001">
    <property type="entry name" value="Oligopeptide ABC transporter substrate-binding protein"/>
    <property type="match status" value="1"/>
</dbReference>